<keyword evidence="9" id="KW-1185">Reference proteome</keyword>
<dbReference type="Gene3D" id="1.10.1740.10">
    <property type="match status" value="1"/>
</dbReference>
<dbReference type="InterPro" id="IPR013324">
    <property type="entry name" value="RNA_pol_sigma_r3/r4-like"/>
</dbReference>
<accession>A0ABT7PR78</accession>
<evidence type="ECO:0000256" key="4">
    <source>
        <dbReference type="ARBA" id="ARBA00023125"/>
    </source>
</evidence>
<comment type="caution">
    <text evidence="8">The sequence shown here is derived from an EMBL/GenBank/DDBJ whole genome shotgun (WGS) entry which is preliminary data.</text>
</comment>
<dbReference type="CDD" id="cd06171">
    <property type="entry name" value="Sigma70_r4"/>
    <property type="match status" value="1"/>
</dbReference>
<evidence type="ECO:0000256" key="1">
    <source>
        <dbReference type="ARBA" id="ARBA00010641"/>
    </source>
</evidence>
<dbReference type="Proteomes" id="UP001239462">
    <property type="component" value="Unassembled WGS sequence"/>
</dbReference>
<dbReference type="RefSeq" id="WP_149499606.1">
    <property type="nucleotide sequence ID" value="NZ_CP141221.1"/>
</dbReference>
<dbReference type="NCBIfam" id="TIGR02937">
    <property type="entry name" value="sigma70-ECF"/>
    <property type="match status" value="1"/>
</dbReference>
<dbReference type="PANTHER" id="PTHR43133">
    <property type="entry name" value="RNA POLYMERASE ECF-TYPE SIGMA FACTO"/>
    <property type="match status" value="1"/>
</dbReference>
<dbReference type="InterPro" id="IPR039425">
    <property type="entry name" value="RNA_pol_sigma-70-like"/>
</dbReference>
<evidence type="ECO:0000256" key="2">
    <source>
        <dbReference type="ARBA" id="ARBA00023015"/>
    </source>
</evidence>
<dbReference type="SUPFAM" id="SSF88659">
    <property type="entry name" value="Sigma3 and sigma4 domains of RNA polymerase sigma factors"/>
    <property type="match status" value="1"/>
</dbReference>
<dbReference type="EMBL" id="JASZZN010000029">
    <property type="protein sequence ID" value="MDM4019014.1"/>
    <property type="molecule type" value="Genomic_DNA"/>
</dbReference>
<dbReference type="InterPro" id="IPR007627">
    <property type="entry name" value="RNA_pol_sigma70_r2"/>
</dbReference>
<comment type="similarity">
    <text evidence="1">Belongs to the sigma-70 factor family. ECF subfamily.</text>
</comment>
<evidence type="ECO:0000256" key="5">
    <source>
        <dbReference type="ARBA" id="ARBA00023163"/>
    </source>
</evidence>
<evidence type="ECO:0000256" key="3">
    <source>
        <dbReference type="ARBA" id="ARBA00023082"/>
    </source>
</evidence>
<dbReference type="Pfam" id="PF04542">
    <property type="entry name" value="Sigma70_r2"/>
    <property type="match status" value="1"/>
</dbReference>
<keyword evidence="4" id="KW-0238">DNA-binding</keyword>
<evidence type="ECO:0000313" key="8">
    <source>
        <dbReference type="EMBL" id="MDM4019014.1"/>
    </source>
</evidence>
<sequence length="206" mass="23216">MIAPATSFDHYLDDQGVQLMLQLQQGELDALDGLMDLYSPLVTAVVRNVFGSQEPDEDVSQEVFLRVFQSRDNYVPTAKFCTWLSLITKNYSLNIRRNRARRKAVSVESSGIDANLESLDHSRDDSGGQPTEGLDRAELDATLRSAIERLIPRQREAIEMVYYQGMSYSEVARRLDTSPPAIKSLLARARSRLRELLPGGLEEHCL</sequence>
<keyword evidence="5" id="KW-0804">Transcription</keyword>
<dbReference type="Gene3D" id="1.10.10.10">
    <property type="entry name" value="Winged helix-like DNA-binding domain superfamily/Winged helix DNA-binding domain"/>
    <property type="match status" value="1"/>
</dbReference>
<dbReference type="InterPro" id="IPR036388">
    <property type="entry name" value="WH-like_DNA-bd_sf"/>
</dbReference>
<evidence type="ECO:0000259" key="6">
    <source>
        <dbReference type="Pfam" id="PF04542"/>
    </source>
</evidence>
<name>A0ABT7PR78_9BACT</name>
<reference evidence="8 9" key="1">
    <citation type="submission" date="2023-06" db="EMBL/GenBank/DDBJ databases">
        <title>Roseiconus lacunae JC819 isolated from Gulf of Mannar region, Tamil Nadu.</title>
        <authorList>
            <person name="Pk S."/>
            <person name="Ch S."/>
            <person name="Ch V.R."/>
        </authorList>
    </citation>
    <scope>NUCLEOTIDE SEQUENCE [LARGE SCALE GENOMIC DNA]</scope>
    <source>
        <strain evidence="8 9">JC819</strain>
    </source>
</reference>
<feature type="domain" description="RNA polymerase sigma-70 region 2" evidence="6">
    <location>
        <begin position="35"/>
        <end position="102"/>
    </location>
</feature>
<evidence type="ECO:0000259" key="7">
    <source>
        <dbReference type="Pfam" id="PF08281"/>
    </source>
</evidence>
<dbReference type="SUPFAM" id="SSF88946">
    <property type="entry name" value="Sigma2 domain of RNA polymerase sigma factors"/>
    <property type="match status" value="1"/>
</dbReference>
<protein>
    <submittedName>
        <fullName evidence="8">Sigma-70 family RNA polymerase sigma factor</fullName>
    </submittedName>
</protein>
<dbReference type="PANTHER" id="PTHR43133:SF8">
    <property type="entry name" value="RNA POLYMERASE SIGMA FACTOR HI_1459-RELATED"/>
    <property type="match status" value="1"/>
</dbReference>
<keyword evidence="2" id="KW-0805">Transcription regulation</keyword>
<dbReference type="InterPro" id="IPR014284">
    <property type="entry name" value="RNA_pol_sigma-70_dom"/>
</dbReference>
<gene>
    <name evidence="8" type="ORF">QTN89_26410</name>
</gene>
<feature type="domain" description="RNA polymerase sigma factor 70 region 4 type 2" evidence="7">
    <location>
        <begin position="143"/>
        <end position="193"/>
    </location>
</feature>
<organism evidence="8 9">
    <name type="scientific">Roseiconus lacunae</name>
    <dbReference type="NCBI Taxonomy" id="2605694"/>
    <lineage>
        <taxon>Bacteria</taxon>
        <taxon>Pseudomonadati</taxon>
        <taxon>Planctomycetota</taxon>
        <taxon>Planctomycetia</taxon>
        <taxon>Pirellulales</taxon>
        <taxon>Pirellulaceae</taxon>
        <taxon>Roseiconus</taxon>
    </lineage>
</organism>
<evidence type="ECO:0000313" key="9">
    <source>
        <dbReference type="Proteomes" id="UP001239462"/>
    </source>
</evidence>
<dbReference type="InterPro" id="IPR013249">
    <property type="entry name" value="RNA_pol_sigma70_r4_t2"/>
</dbReference>
<keyword evidence="3" id="KW-0731">Sigma factor</keyword>
<dbReference type="Pfam" id="PF08281">
    <property type="entry name" value="Sigma70_r4_2"/>
    <property type="match status" value="1"/>
</dbReference>
<dbReference type="InterPro" id="IPR013325">
    <property type="entry name" value="RNA_pol_sigma_r2"/>
</dbReference>
<proteinExistence type="inferred from homology"/>